<feature type="compositionally biased region" description="Polar residues" evidence="1">
    <location>
        <begin position="410"/>
        <end position="419"/>
    </location>
</feature>
<feature type="region of interest" description="Disordered" evidence="1">
    <location>
        <begin position="177"/>
        <end position="198"/>
    </location>
</feature>
<feature type="compositionally biased region" description="Basic and acidic residues" evidence="1">
    <location>
        <begin position="336"/>
        <end position="349"/>
    </location>
</feature>
<keyword evidence="2" id="KW-0472">Membrane</keyword>
<feature type="region of interest" description="Disordered" evidence="1">
    <location>
        <begin position="447"/>
        <end position="490"/>
    </location>
</feature>
<dbReference type="AlphaFoldDB" id="A0A2C6KQD8"/>
<dbReference type="EMBL" id="MIGC01003959">
    <property type="protein sequence ID" value="PHJ18674.1"/>
    <property type="molecule type" value="Genomic_DNA"/>
</dbReference>
<feature type="region of interest" description="Disordered" evidence="1">
    <location>
        <begin position="62"/>
        <end position="83"/>
    </location>
</feature>
<organism evidence="2 3">
    <name type="scientific">Cystoisospora suis</name>
    <dbReference type="NCBI Taxonomy" id="483139"/>
    <lineage>
        <taxon>Eukaryota</taxon>
        <taxon>Sar</taxon>
        <taxon>Alveolata</taxon>
        <taxon>Apicomplexa</taxon>
        <taxon>Conoidasida</taxon>
        <taxon>Coccidia</taxon>
        <taxon>Eucoccidiorida</taxon>
        <taxon>Eimeriorina</taxon>
        <taxon>Sarcocystidae</taxon>
        <taxon>Cystoisospora</taxon>
    </lineage>
</organism>
<proteinExistence type="predicted"/>
<keyword evidence="2" id="KW-0812">Transmembrane</keyword>
<feature type="region of interest" description="Disordered" evidence="1">
    <location>
        <begin position="325"/>
        <end position="352"/>
    </location>
</feature>
<evidence type="ECO:0000256" key="1">
    <source>
        <dbReference type="SAM" id="MobiDB-lite"/>
    </source>
</evidence>
<dbReference type="VEuPathDB" id="ToxoDB:CSUI_007494"/>
<dbReference type="OrthoDB" id="333370at2759"/>
<comment type="caution">
    <text evidence="2">The sequence shown here is derived from an EMBL/GenBank/DDBJ whole genome shotgun (WGS) entry which is preliminary data.</text>
</comment>
<gene>
    <name evidence="2" type="ORF">CSUI_007494</name>
</gene>
<reference evidence="2 3" key="1">
    <citation type="journal article" date="2017" name="Int. J. Parasitol.">
        <title>The genome of the protozoan parasite Cystoisospora suis and a reverse vaccinology approach to identify vaccine candidates.</title>
        <authorList>
            <person name="Palmieri N."/>
            <person name="Shrestha A."/>
            <person name="Ruttkowski B."/>
            <person name="Beck T."/>
            <person name="Vogl C."/>
            <person name="Tomley F."/>
            <person name="Blake D.P."/>
            <person name="Joachim A."/>
        </authorList>
    </citation>
    <scope>NUCLEOTIDE SEQUENCE [LARGE SCALE GENOMIC DNA]</scope>
    <source>
        <strain evidence="2 3">Wien I</strain>
    </source>
</reference>
<feature type="region of interest" description="Disordered" evidence="1">
    <location>
        <begin position="375"/>
        <end position="424"/>
    </location>
</feature>
<dbReference type="Proteomes" id="UP000221165">
    <property type="component" value="Unassembled WGS sequence"/>
</dbReference>
<evidence type="ECO:0000313" key="3">
    <source>
        <dbReference type="Proteomes" id="UP000221165"/>
    </source>
</evidence>
<keyword evidence="3" id="KW-1185">Reference proteome</keyword>
<accession>A0A2C6KQD8</accession>
<dbReference type="GeneID" id="94430850"/>
<feature type="compositionally biased region" description="Acidic residues" evidence="1">
    <location>
        <begin position="481"/>
        <end position="490"/>
    </location>
</feature>
<protein>
    <submittedName>
        <fullName evidence="2">Transmembrane protein</fullName>
    </submittedName>
</protein>
<feature type="compositionally biased region" description="Basic and acidic residues" evidence="1">
    <location>
        <begin position="378"/>
        <end position="409"/>
    </location>
</feature>
<dbReference type="RefSeq" id="XP_067920380.1">
    <property type="nucleotide sequence ID" value="XM_068067639.1"/>
</dbReference>
<evidence type="ECO:0000313" key="2">
    <source>
        <dbReference type="EMBL" id="PHJ18674.1"/>
    </source>
</evidence>
<name>A0A2C6KQD8_9APIC</name>
<sequence length="688" mass="76919">MQRGEALSFCSTCKDIWRRDRGGAAALSGPLYSSWNFSGNTWGKKEIWRKRGLHFAEKAREEADRTKREIQGGSSIGPRQNIGDLWREEDSLSPDREHVDIVPGRVYGALKNTKGDSGREHKCDVRNATVCRIKRSTSLAEGETRTKQSTTTAYSGRYPLLFHYPVVSSLPISLVSSAPSSDPSADPSSSRSVAQAPSSIAAPSVSTSRLFAYGPKYIYPTQSNRINKKPPPVISSPSAFPAILLTLPPRNITAANPAYVGQHVRLPVLPSADFFSLLTAPRLAAFFPASTRIRNYLRGPHGRIEINQDSQPYFDMLQALAQANKQNGPEVAQEEENGRRSLENNRDKFPSTGFTEMLQSAGIMENDSLNLSQSRAGDALKKAVDDSQERRGKDEATYRTESKGAERRGTQVTTRSSWASLGRGSAAERQAAADYAGLLTFLEQRDSRNHQRDRTGLLVENDTTENDTTDDTSSRWLASTEDGEEGEDVEEDVEVYGDLKDRANEIPQYKVMFDEIAKFSEKKKQMYKGKKPWREDIHPTKGIFDQPGFPGDALPHIRQHNEEMIAQGKFNQVVNEEDLRCDAFWVDDAGKIVKLKANVHISEIRRGPNPAPVALDRARLIAKLPKEEEEWRFVVTTHLGYIEEKKLKIGDVPEMFTPKYMKELWNNHFALPKRGRAPLVLDDGSIVP</sequence>